<dbReference type="KEGG" id="nss:113418907"/>
<gene>
    <name evidence="4" type="primary">LOC113418907</name>
</gene>
<feature type="domain" description="Histone deacetylase" evidence="2">
    <location>
        <begin position="13"/>
        <end position="94"/>
    </location>
</feature>
<protein>
    <submittedName>
        <fullName evidence="4">Histone deacetylase 5-like</fullName>
    </submittedName>
</protein>
<dbReference type="PANTHER" id="PTHR10625:SF41">
    <property type="entry name" value="HISTONE DEACETYLASE 9"/>
    <property type="match status" value="1"/>
</dbReference>
<dbReference type="PANTHER" id="PTHR10625">
    <property type="entry name" value="HISTONE DEACETYLASE HDAC1-RELATED"/>
    <property type="match status" value="1"/>
</dbReference>
<dbReference type="GO" id="GO:0000118">
    <property type="term" value="C:histone deacetylase complex"/>
    <property type="evidence" value="ECO:0007669"/>
    <property type="project" value="TreeGrafter"/>
</dbReference>
<sequence length="221" mass="24379">MFNKITLLLACFIFRTMIMPITSEFNPDFVLVSTGFDAVEGHEPPLGGYKVTAQCFAHLVKQLLTLAGGRMVLALEGGHDLTAICDASEACLNVLLGNELEPISEDILHQTPNVNAIVSLQKSTAIHRKYWKSVKPYIVPVSCKLAETQEREETEAVSAMALLSVDVEQSFLPGHGRDSPNAFWEIKAGKEYLNLHSEPYEFSLSVSSKGIFKNLQEVKPV</sequence>
<keyword evidence="1" id="KW-0732">Signal</keyword>
<dbReference type="Pfam" id="PF00850">
    <property type="entry name" value="Hist_deacetyl"/>
    <property type="match status" value="1"/>
</dbReference>
<proteinExistence type="predicted"/>
<keyword evidence="3" id="KW-1185">Reference proteome</keyword>
<evidence type="ECO:0000256" key="1">
    <source>
        <dbReference type="SAM" id="SignalP"/>
    </source>
</evidence>
<evidence type="ECO:0000259" key="2">
    <source>
        <dbReference type="Pfam" id="PF00850"/>
    </source>
</evidence>
<dbReference type="GeneID" id="113418907"/>
<dbReference type="GO" id="GO:0040029">
    <property type="term" value="P:epigenetic regulation of gene expression"/>
    <property type="evidence" value="ECO:0007669"/>
    <property type="project" value="TreeGrafter"/>
</dbReference>
<evidence type="ECO:0000313" key="3">
    <source>
        <dbReference type="Proteomes" id="UP000504612"/>
    </source>
</evidence>
<name>A0A6J1UTY9_9SAUR</name>
<dbReference type="Gene3D" id="3.40.800.20">
    <property type="entry name" value="Histone deacetylase domain"/>
    <property type="match status" value="1"/>
</dbReference>
<dbReference type="AlphaFoldDB" id="A0A6J1UTY9"/>
<feature type="signal peptide" evidence="1">
    <location>
        <begin position="1"/>
        <end position="23"/>
    </location>
</feature>
<dbReference type="GO" id="GO:0004407">
    <property type="term" value="F:histone deacetylase activity"/>
    <property type="evidence" value="ECO:0007669"/>
    <property type="project" value="TreeGrafter"/>
</dbReference>
<dbReference type="RefSeq" id="XP_026533825.1">
    <property type="nucleotide sequence ID" value="XM_026678040.1"/>
</dbReference>
<dbReference type="SUPFAM" id="SSF52768">
    <property type="entry name" value="Arginase/deacetylase"/>
    <property type="match status" value="1"/>
</dbReference>
<reference evidence="4" key="1">
    <citation type="submission" date="2025-08" db="UniProtKB">
        <authorList>
            <consortium name="RefSeq"/>
        </authorList>
    </citation>
    <scope>IDENTIFICATION</scope>
</reference>
<dbReference type="InterPro" id="IPR023696">
    <property type="entry name" value="Ureohydrolase_dom_sf"/>
</dbReference>
<dbReference type="InterPro" id="IPR023801">
    <property type="entry name" value="His_deacetylse_dom"/>
</dbReference>
<evidence type="ECO:0000313" key="4">
    <source>
        <dbReference type="RefSeq" id="XP_026533825.1"/>
    </source>
</evidence>
<dbReference type="InterPro" id="IPR037138">
    <property type="entry name" value="His_deacetylse_dom_sf"/>
</dbReference>
<accession>A0A6J1UTY9</accession>
<organism evidence="3 4">
    <name type="scientific">Notechis scutatus</name>
    <name type="common">mainland tiger snake</name>
    <dbReference type="NCBI Taxonomy" id="8663"/>
    <lineage>
        <taxon>Eukaryota</taxon>
        <taxon>Metazoa</taxon>
        <taxon>Chordata</taxon>
        <taxon>Craniata</taxon>
        <taxon>Vertebrata</taxon>
        <taxon>Euteleostomi</taxon>
        <taxon>Lepidosauria</taxon>
        <taxon>Squamata</taxon>
        <taxon>Bifurcata</taxon>
        <taxon>Unidentata</taxon>
        <taxon>Episquamata</taxon>
        <taxon>Toxicofera</taxon>
        <taxon>Serpentes</taxon>
        <taxon>Colubroidea</taxon>
        <taxon>Elapidae</taxon>
        <taxon>Hydrophiinae</taxon>
        <taxon>Notechis</taxon>
    </lineage>
</organism>
<feature type="chain" id="PRO_5026936650" evidence="1">
    <location>
        <begin position="24"/>
        <end position="221"/>
    </location>
</feature>
<dbReference type="Proteomes" id="UP000504612">
    <property type="component" value="Unplaced"/>
</dbReference>